<evidence type="ECO:0008006" key="5">
    <source>
        <dbReference type="Google" id="ProtNLM"/>
    </source>
</evidence>
<evidence type="ECO:0000256" key="1">
    <source>
        <dbReference type="SAM" id="MobiDB-lite"/>
    </source>
</evidence>
<evidence type="ECO:0000313" key="3">
    <source>
        <dbReference type="EMBL" id="KAG0575183.1"/>
    </source>
</evidence>
<reference evidence="3" key="1">
    <citation type="submission" date="2020-06" db="EMBL/GenBank/DDBJ databases">
        <title>WGS assembly of Ceratodon purpureus strain R40.</title>
        <authorList>
            <person name="Carey S.B."/>
            <person name="Jenkins J."/>
            <person name="Shu S."/>
            <person name="Lovell J.T."/>
            <person name="Sreedasyam A."/>
            <person name="Maumus F."/>
            <person name="Tiley G.P."/>
            <person name="Fernandez-Pozo N."/>
            <person name="Barry K."/>
            <person name="Chen C."/>
            <person name="Wang M."/>
            <person name="Lipzen A."/>
            <person name="Daum C."/>
            <person name="Saski C.A."/>
            <person name="Payton A.C."/>
            <person name="Mcbreen J.C."/>
            <person name="Conrad R.E."/>
            <person name="Kollar L.M."/>
            <person name="Olsson S."/>
            <person name="Huttunen S."/>
            <person name="Landis J.B."/>
            <person name="Wickett N.J."/>
            <person name="Johnson M.G."/>
            <person name="Rensing S.A."/>
            <person name="Grimwood J."/>
            <person name="Schmutz J."/>
            <person name="Mcdaniel S.F."/>
        </authorList>
    </citation>
    <scope>NUCLEOTIDE SEQUENCE</scope>
    <source>
        <strain evidence="3">R40</strain>
    </source>
</reference>
<protein>
    <recommendedName>
        <fullName evidence="5">Secreted protein</fullName>
    </recommendedName>
</protein>
<name>A0A8T0HXI9_CERPU</name>
<feature type="compositionally biased region" description="Low complexity" evidence="1">
    <location>
        <begin position="54"/>
        <end position="72"/>
    </location>
</feature>
<keyword evidence="2" id="KW-0732">Signal</keyword>
<evidence type="ECO:0000313" key="4">
    <source>
        <dbReference type="Proteomes" id="UP000822688"/>
    </source>
</evidence>
<dbReference type="EMBL" id="CM026426">
    <property type="protein sequence ID" value="KAG0575183.1"/>
    <property type="molecule type" value="Genomic_DNA"/>
</dbReference>
<feature type="region of interest" description="Disordered" evidence="1">
    <location>
        <begin position="53"/>
        <end position="72"/>
    </location>
</feature>
<gene>
    <name evidence="3" type="ORF">KC19_VG324700</name>
</gene>
<comment type="caution">
    <text evidence="3">The sequence shown here is derived from an EMBL/GenBank/DDBJ whole genome shotgun (WGS) entry which is preliminary data.</text>
</comment>
<feature type="chain" id="PRO_5035769823" description="Secreted protein" evidence="2">
    <location>
        <begin position="32"/>
        <end position="99"/>
    </location>
</feature>
<proteinExistence type="predicted"/>
<sequence length="99" mass="10394">MCSWTSKAAVSVARACFLGRSLVLLHPVVTGSSLVRPFLPMHLTVVACFHRNSEGSTSTPSASPTSSVSPSSCSLYLCPLAVQVAPAGCCRLTFRALPR</sequence>
<dbReference type="Proteomes" id="UP000822688">
    <property type="component" value="Chromosome V"/>
</dbReference>
<organism evidence="3 4">
    <name type="scientific">Ceratodon purpureus</name>
    <name type="common">Fire moss</name>
    <name type="synonym">Dicranum purpureum</name>
    <dbReference type="NCBI Taxonomy" id="3225"/>
    <lineage>
        <taxon>Eukaryota</taxon>
        <taxon>Viridiplantae</taxon>
        <taxon>Streptophyta</taxon>
        <taxon>Embryophyta</taxon>
        <taxon>Bryophyta</taxon>
        <taxon>Bryophytina</taxon>
        <taxon>Bryopsida</taxon>
        <taxon>Dicranidae</taxon>
        <taxon>Pseudoditrichales</taxon>
        <taxon>Ditrichaceae</taxon>
        <taxon>Ceratodon</taxon>
    </lineage>
</organism>
<accession>A0A8T0HXI9</accession>
<evidence type="ECO:0000256" key="2">
    <source>
        <dbReference type="SAM" id="SignalP"/>
    </source>
</evidence>
<keyword evidence="4" id="KW-1185">Reference proteome</keyword>
<dbReference type="AlphaFoldDB" id="A0A8T0HXI9"/>
<feature type="signal peptide" evidence="2">
    <location>
        <begin position="1"/>
        <end position="31"/>
    </location>
</feature>